<dbReference type="GO" id="GO:0016746">
    <property type="term" value="F:acyltransferase activity"/>
    <property type="evidence" value="ECO:0007669"/>
    <property type="project" value="UniProtKB-KW"/>
</dbReference>
<gene>
    <name evidence="2" type="ORF">MKK62_06215</name>
</gene>
<dbReference type="EMBL" id="CP092488">
    <property type="protein sequence ID" value="UMB70882.1"/>
    <property type="molecule type" value="Genomic_DNA"/>
</dbReference>
<evidence type="ECO:0000259" key="1">
    <source>
        <dbReference type="PROSITE" id="PS51186"/>
    </source>
</evidence>
<dbReference type="PROSITE" id="PS51186">
    <property type="entry name" value="GNAT"/>
    <property type="match status" value="1"/>
</dbReference>
<reference evidence="2" key="1">
    <citation type="submission" date="2022-08" db="EMBL/GenBank/DDBJ databases">
        <title>Whole genome sequencing of non-tuberculosis mycobacteria type-strains.</title>
        <authorList>
            <person name="Igarashi Y."/>
            <person name="Osugi A."/>
            <person name="Mitarai S."/>
        </authorList>
    </citation>
    <scope>NUCLEOTIDE SEQUENCE</scope>
    <source>
        <strain evidence="2">DSM 45127</strain>
    </source>
</reference>
<dbReference type="InterPro" id="IPR016181">
    <property type="entry name" value="Acyl_CoA_acyltransferase"/>
</dbReference>
<proteinExistence type="predicted"/>
<name>A0ABY3VNW7_9MYCO</name>
<organism evidence="2 3">
    <name type="scientific">Mycobacterium paraterrae</name>
    <dbReference type="NCBI Taxonomy" id="577492"/>
    <lineage>
        <taxon>Bacteria</taxon>
        <taxon>Bacillati</taxon>
        <taxon>Actinomycetota</taxon>
        <taxon>Actinomycetes</taxon>
        <taxon>Mycobacteriales</taxon>
        <taxon>Mycobacteriaceae</taxon>
        <taxon>Mycobacterium</taxon>
    </lineage>
</organism>
<feature type="domain" description="N-acetyltransferase" evidence="1">
    <location>
        <begin position="15"/>
        <end position="173"/>
    </location>
</feature>
<evidence type="ECO:0000313" key="2">
    <source>
        <dbReference type="EMBL" id="UMB70882.1"/>
    </source>
</evidence>
<keyword evidence="2" id="KW-0012">Acyltransferase</keyword>
<dbReference type="Proteomes" id="UP001055336">
    <property type="component" value="Chromosome"/>
</dbReference>
<accession>A0ABY3VNW7</accession>
<dbReference type="Pfam" id="PF00583">
    <property type="entry name" value="Acetyltransf_1"/>
    <property type="match status" value="1"/>
</dbReference>
<protein>
    <submittedName>
        <fullName evidence="2">GNAT family N-acetyltransferase</fullName>
        <ecNumber evidence="2">2.3.1.-</ecNumber>
    </submittedName>
</protein>
<dbReference type="RefSeq" id="WP_240262640.1">
    <property type="nucleotide sequence ID" value="NZ_CP092488.2"/>
</dbReference>
<keyword evidence="2" id="KW-0808">Transferase</keyword>
<dbReference type="Gene3D" id="3.40.630.30">
    <property type="match status" value="1"/>
</dbReference>
<dbReference type="EC" id="2.3.1.-" evidence="2"/>
<sequence>MEDPVSSKLRDGATVLLRRLGPSDIDAVKELHNRLTKEELYLRFFTPHPGFLPELADQLTDSGGQNYALGAFEADELVGVANYAMCGKPATADVAAVVAHGDHSRGVGTALLRRLVHVARVNGVRHLVGDVLSANSAMFDLLHEAGLKPQRKAYDCGVVHLDVDLSGAEFDSV</sequence>
<dbReference type="InterPro" id="IPR000182">
    <property type="entry name" value="GNAT_dom"/>
</dbReference>
<evidence type="ECO:0000313" key="3">
    <source>
        <dbReference type="Proteomes" id="UP001055336"/>
    </source>
</evidence>
<keyword evidence="3" id="KW-1185">Reference proteome</keyword>
<dbReference type="SUPFAM" id="SSF55729">
    <property type="entry name" value="Acyl-CoA N-acyltransferases (Nat)"/>
    <property type="match status" value="1"/>
</dbReference>